<dbReference type="CDD" id="cd00552">
    <property type="entry name" value="RaiA"/>
    <property type="match status" value="1"/>
</dbReference>
<organism evidence="5 6">
    <name type="scientific">Corallincola platygyrae</name>
    <dbReference type="NCBI Taxonomy" id="1193278"/>
    <lineage>
        <taxon>Bacteria</taxon>
        <taxon>Pseudomonadati</taxon>
        <taxon>Pseudomonadota</taxon>
        <taxon>Gammaproteobacteria</taxon>
        <taxon>Alteromonadales</taxon>
        <taxon>Psychromonadaceae</taxon>
        <taxon>Corallincola</taxon>
    </lineage>
</organism>
<protein>
    <submittedName>
        <fullName evidence="5">Ribosome hibernation-promoting factor, HPF/YfiA family</fullName>
    </submittedName>
</protein>
<dbReference type="RefSeq" id="WP_345340090.1">
    <property type="nucleotide sequence ID" value="NZ_BAABLI010000013.1"/>
</dbReference>
<evidence type="ECO:0000256" key="4">
    <source>
        <dbReference type="SAM" id="MobiDB-lite"/>
    </source>
</evidence>
<dbReference type="PANTHER" id="PTHR33231">
    <property type="entry name" value="30S RIBOSOMAL PROTEIN"/>
    <property type="match status" value="1"/>
</dbReference>
<sequence length="122" mass="13902">MRIEITAKHLELTDSIRARIESRFSKLERLDIALINPHVIITQEKKLHQIEASITVPNDKIFAKAEHEDMYAAINLLGQRLERQLNRYQHKPSAHRGARSGKNQCRDGVIAGEPIEEITDAA</sequence>
<feature type="compositionally biased region" description="Basic residues" evidence="4">
    <location>
        <begin position="88"/>
        <end position="99"/>
    </location>
</feature>
<dbReference type="Proteomes" id="UP001597380">
    <property type="component" value="Unassembled WGS sequence"/>
</dbReference>
<dbReference type="InterPro" id="IPR036567">
    <property type="entry name" value="RHF-like"/>
</dbReference>
<evidence type="ECO:0000256" key="2">
    <source>
        <dbReference type="ARBA" id="ARBA00023016"/>
    </source>
</evidence>
<dbReference type="Pfam" id="PF02482">
    <property type="entry name" value="Ribosomal_S30AE"/>
    <property type="match status" value="1"/>
</dbReference>
<evidence type="ECO:0000313" key="6">
    <source>
        <dbReference type="Proteomes" id="UP001597380"/>
    </source>
</evidence>
<keyword evidence="1" id="KW-0810">Translation regulation</keyword>
<name>A0ABW4XQV4_9GAMM</name>
<evidence type="ECO:0000313" key="5">
    <source>
        <dbReference type="EMBL" id="MFD2097950.1"/>
    </source>
</evidence>
<evidence type="ECO:0000256" key="3">
    <source>
        <dbReference type="ARBA" id="ARBA00038431"/>
    </source>
</evidence>
<dbReference type="InterPro" id="IPR003489">
    <property type="entry name" value="RHF/RaiA"/>
</dbReference>
<reference evidence="6" key="1">
    <citation type="journal article" date="2019" name="Int. J. Syst. Evol. Microbiol.">
        <title>The Global Catalogue of Microorganisms (GCM) 10K type strain sequencing project: providing services to taxonomists for standard genome sequencing and annotation.</title>
        <authorList>
            <consortium name="The Broad Institute Genomics Platform"/>
            <consortium name="The Broad Institute Genome Sequencing Center for Infectious Disease"/>
            <person name="Wu L."/>
            <person name="Ma J."/>
        </authorList>
    </citation>
    <scope>NUCLEOTIDE SEQUENCE [LARGE SCALE GENOMIC DNA]</scope>
    <source>
        <strain evidence="6">CGMCC 1.10992</strain>
    </source>
</reference>
<gene>
    <name evidence="5" type="primary">hpf</name>
    <name evidence="5" type="ORF">ACFSJ3_18330</name>
</gene>
<dbReference type="SUPFAM" id="SSF69754">
    <property type="entry name" value="Ribosome binding protein Y (YfiA homologue)"/>
    <property type="match status" value="1"/>
</dbReference>
<accession>A0ABW4XQV4</accession>
<keyword evidence="2" id="KW-0346">Stress response</keyword>
<comment type="similarity">
    <text evidence="3">Belongs to the HPF/YfiA ribosome-associated protein family. YfiA subfamily.</text>
</comment>
<keyword evidence="6" id="KW-1185">Reference proteome</keyword>
<evidence type="ECO:0000256" key="1">
    <source>
        <dbReference type="ARBA" id="ARBA00022845"/>
    </source>
</evidence>
<dbReference type="PANTHER" id="PTHR33231:SF3">
    <property type="entry name" value="RIBOSOME-ASSOCIATED INHIBITOR A"/>
    <property type="match status" value="1"/>
</dbReference>
<comment type="caution">
    <text evidence="5">The sequence shown here is derived from an EMBL/GenBank/DDBJ whole genome shotgun (WGS) entry which is preliminary data.</text>
</comment>
<proteinExistence type="inferred from homology"/>
<dbReference type="InterPro" id="IPR050574">
    <property type="entry name" value="HPF/YfiA_ribosome-assoc"/>
</dbReference>
<feature type="region of interest" description="Disordered" evidence="4">
    <location>
        <begin position="88"/>
        <end position="110"/>
    </location>
</feature>
<dbReference type="NCBIfam" id="TIGR00741">
    <property type="entry name" value="yfiA"/>
    <property type="match status" value="1"/>
</dbReference>
<dbReference type="EMBL" id="JBHUHT010000030">
    <property type="protein sequence ID" value="MFD2097950.1"/>
    <property type="molecule type" value="Genomic_DNA"/>
</dbReference>
<dbReference type="Gene3D" id="3.30.160.100">
    <property type="entry name" value="Ribosome hibernation promotion factor-like"/>
    <property type="match status" value="1"/>
</dbReference>